<keyword evidence="7" id="KW-0445">Lipid transport</keyword>
<dbReference type="InterPro" id="IPR005017">
    <property type="entry name" value="OMPP1/FadL/TodX"/>
</dbReference>
<keyword evidence="14" id="KW-1185">Reference proteome</keyword>
<comment type="subcellular location">
    <subcellularLocation>
        <location evidence="1">Cell outer membrane</location>
        <topology evidence="1">Multi-pass membrane protein</topology>
    </subcellularLocation>
</comment>
<dbReference type="GO" id="GO:0009279">
    <property type="term" value="C:cell outer membrane"/>
    <property type="evidence" value="ECO:0007669"/>
    <property type="project" value="UniProtKB-SubCell"/>
</dbReference>
<evidence type="ECO:0000256" key="1">
    <source>
        <dbReference type="ARBA" id="ARBA00004571"/>
    </source>
</evidence>
<organism evidence="13 14">
    <name type="scientific">Leminorella richardii</name>
    <dbReference type="NCBI Taxonomy" id="158841"/>
    <lineage>
        <taxon>Bacteria</taxon>
        <taxon>Pseudomonadati</taxon>
        <taxon>Pseudomonadota</taxon>
        <taxon>Gammaproteobacteria</taxon>
        <taxon>Enterobacterales</taxon>
        <taxon>Budviciaceae</taxon>
        <taxon>Leminorella</taxon>
    </lineage>
</organism>
<dbReference type="PANTHER" id="PTHR35093">
    <property type="entry name" value="OUTER MEMBRANE PROTEIN NMB0088-RELATED"/>
    <property type="match status" value="1"/>
</dbReference>
<keyword evidence="5" id="KW-0812">Transmembrane</keyword>
<evidence type="ECO:0000256" key="8">
    <source>
        <dbReference type="ARBA" id="ARBA00023136"/>
    </source>
</evidence>
<evidence type="ECO:0000313" key="14">
    <source>
        <dbReference type="Proteomes" id="UP000249005"/>
    </source>
</evidence>
<evidence type="ECO:0000256" key="12">
    <source>
        <dbReference type="SAM" id="SignalP"/>
    </source>
</evidence>
<comment type="similarity">
    <text evidence="2">Belongs to the OmpP1/FadL family.</text>
</comment>
<dbReference type="Gene3D" id="2.40.160.60">
    <property type="entry name" value="Outer membrane protein transport protein (OMPP1/FadL/TodX)"/>
    <property type="match status" value="1"/>
</dbReference>
<evidence type="ECO:0000256" key="2">
    <source>
        <dbReference type="ARBA" id="ARBA00008163"/>
    </source>
</evidence>
<accession>A0A2X4URW5</accession>
<keyword evidence="7" id="KW-0813">Transport</keyword>
<feature type="signal peptide" evidence="12">
    <location>
        <begin position="1"/>
        <end position="25"/>
    </location>
</feature>
<evidence type="ECO:0000256" key="4">
    <source>
        <dbReference type="ARBA" id="ARBA00022452"/>
    </source>
</evidence>
<dbReference type="Pfam" id="PF03349">
    <property type="entry name" value="Toluene_X"/>
    <property type="match status" value="1"/>
</dbReference>
<keyword evidence="9" id="KW-0998">Cell outer membrane</keyword>
<dbReference type="PANTHER" id="PTHR35093:SF3">
    <property type="entry name" value="LONG-CHAIN FATTY ACID TRANSPORT PROTEIN"/>
    <property type="match status" value="1"/>
</dbReference>
<keyword evidence="4" id="KW-1134">Transmembrane beta strand</keyword>
<dbReference type="SUPFAM" id="SSF56935">
    <property type="entry name" value="Porins"/>
    <property type="match status" value="1"/>
</dbReference>
<evidence type="ECO:0000256" key="11">
    <source>
        <dbReference type="ARBA" id="ARBA00033358"/>
    </source>
</evidence>
<evidence type="ECO:0000256" key="7">
    <source>
        <dbReference type="ARBA" id="ARBA00023055"/>
    </source>
</evidence>
<evidence type="ECO:0000256" key="5">
    <source>
        <dbReference type="ARBA" id="ARBA00022692"/>
    </source>
</evidence>
<sequence>MFLKKNFKKSLLAFTVAALSSNVYASGFQLQESSASGLGRAFSGEGAIADNASSGNRNPASMTMFNRATVSGGAIYVQPEVEITGTSPKGNDLHANDVTPNEWVPNLHFILPVNENWSLGHLPPLTTVYRHILTMNTQLALWREPPSWRP</sequence>
<dbReference type="AlphaFoldDB" id="A0A2X4URW5"/>
<evidence type="ECO:0000256" key="3">
    <source>
        <dbReference type="ARBA" id="ARBA00015869"/>
    </source>
</evidence>
<evidence type="ECO:0000256" key="9">
    <source>
        <dbReference type="ARBA" id="ARBA00023237"/>
    </source>
</evidence>
<keyword evidence="8" id="KW-0472">Membrane</keyword>
<dbReference type="KEGG" id="lri:NCTC12151_01146"/>
<feature type="chain" id="PRO_5016041587" description="Long-chain fatty acid transport protein" evidence="12">
    <location>
        <begin position="26"/>
        <end position="150"/>
    </location>
</feature>
<dbReference type="GO" id="GO:0015483">
    <property type="term" value="F:long-chain fatty acid transporting porin activity"/>
    <property type="evidence" value="ECO:0007669"/>
    <property type="project" value="TreeGrafter"/>
</dbReference>
<name>A0A2X4URW5_9GAMM</name>
<evidence type="ECO:0000313" key="13">
    <source>
        <dbReference type="EMBL" id="SQI38418.1"/>
    </source>
</evidence>
<dbReference type="Proteomes" id="UP000249005">
    <property type="component" value="Chromosome 1"/>
</dbReference>
<gene>
    <name evidence="13" type="primary">fadL_2</name>
    <name evidence="13" type="ORF">NCTC12151_01146</name>
</gene>
<protein>
    <recommendedName>
        <fullName evidence="3">Long-chain fatty acid transport protein</fullName>
    </recommendedName>
    <alternativeName>
        <fullName evidence="11">Outer membrane FadL protein</fullName>
    </alternativeName>
    <alternativeName>
        <fullName evidence="10">Outer membrane flp protein</fullName>
    </alternativeName>
</protein>
<reference evidence="13 14" key="1">
    <citation type="submission" date="2018-06" db="EMBL/GenBank/DDBJ databases">
        <authorList>
            <consortium name="Pathogen Informatics"/>
            <person name="Doyle S."/>
        </authorList>
    </citation>
    <scope>NUCLEOTIDE SEQUENCE [LARGE SCALE GENOMIC DNA]</scope>
    <source>
        <strain evidence="13 14">NCTC12151</strain>
    </source>
</reference>
<dbReference type="EMBL" id="LS483470">
    <property type="protein sequence ID" value="SQI38418.1"/>
    <property type="molecule type" value="Genomic_DNA"/>
</dbReference>
<keyword evidence="6 12" id="KW-0732">Signal</keyword>
<evidence type="ECO:0000256" key="10">
    <source>
        <dbReference type="ARBA" id="ARBA00031886"/>
    </source>
</evidence>
<evidence type="ECO:0000256" key="6">
    <source>
        <dbReference type="ARBA" id="ARBA00022729"/>
    </source>
</evidence>
<proteinExistence type="inferred from homology"/>